<evidence type="ECO:0000256" key="5">
    <source>
        <dbReference type="ARBA" id="ARBA00023235"/>
    </source>
</evidence>
<dbReference type="AlphaFoldDB" id="A0A931HU55"/>
<feature type="coiled-coil region" evidence="6">
    <location>
        <begin position="169"/>
        <end position="199"/>
    </location>
</feature>
<keyword evidence="4" id="KW-0697">Rotamase</keyword>
<dbReference type="Pfam" id="PF13624">
    <property type="entry name" value="SurA_N_3"/>
    <property type="match status" value="1"/>
</dbReference>
<dbReference type="PROSITE" id="PS51257">
    <property type="entry name" value="PROKAR_LIPOPROTEIN"/>
    <property type="match status" value="1"/>
</dbReference>
<comment type="caution">
    <text evidence="9">The sequence shown here is derived from an EMBL/GenBank/DDBJ whole genome shotgun (WGS) entry which is preliminary data.</text>
</comment>
<organism evidence="9 10">
    <name type="scientific">Halobacillus yeomjeoni</name>
    <dbReference type="NCBI Taxonomy" id="311194"/>
    <lineage>
        <taxon>Bacteria</taxon>
        <taxon>Bacillati</taxon>
        <taxon>Bacillota</taxon>
        <taxon>Bacilli</taxon>
        <taxon>Bacillales</taxon>
        <taxon>Bacillaceae</taxon>
        <taxon>Halobacillus</taxon>
    </lineage>
</organism>
<feature type="compositionally biased region" description="Basic and acidic residues" evidence="7">
    <location>
        <begin position="29"/>
        <end position="49"/>
    </location>
</feature>
<keyword evidence="3 8" id="KW-0732">Signal</keyword>
<dbReference type="GO" id="GO:0003755">
    <property type="term" value="F:peptidyl-prolyl cis-trans isomerase activity"/>
    <property type="evidence" value="ECO:0007669"/>
    <property type="project" value="UniProtKB-KW"/>
</dbReference>
<sequence>MKKFLMTLSISTVAAFGLTACSSGDENAESDKKEEKTEQTEEQASESKAEGPVAVVNGEEIPREDFNTRMERMKEQYSQMGMDMEGKEDQLKKSIVDQMIGSELLIQSAEDAGIEVTDEELQKKYEEFTKRFENDEQLQKALKDNGTTEEEVKQQLKMQIKVDEYIADNTEIEVSEKELKQQYEAMKKQKEDVKSFEEMKPLLKQQLQSQKEQQAVGKLVKELREEADVEVKI</sequence>
<protein>
    <recommendedName>
        <fullName evidence="2">peptidylprolyl isomerase</fullName>
        <ecNumber evidence="2">5.2.1.8</ecNumber>
    </recommendedName>
</protein>
<dbReference type="EMBL" id="JADZSC010000001">
    <property type="protein sequence ID" value="MBH0229491.1"/>
    <property type="molecule type" value="Genomic_DNA"/>
</dbReference>
<name>A0A931HU55_9BACI</name>
<evidence type="ECO:0000256" key="2">
    <source>
        <dbReference type="ARBA" id="ARBA00013194"/>
    </source>
</evidence>
<dbReference type="RefSeq" id="WP_197316097.1">
    <property type="nucleotide sequence ID" value="NZ_JADZSC010000001.1"/>
</dbReference>
<evidence type="ECO:0000256" key="8">
    <source>
        <dbReference type="SAM" id="SignalP"/>
    </source>
</evidence>
<comment type="catalytic activity">
    <reaction evidence="1">
        <text>[protein]-peptidylproline (omega=180) = [protein]-peptidylproline (omega=0)</text>
        <dbReference type="Rhea" id="RHEA:16237"/>
        <dbReference type="Rhea" id="RHEA-COMP:10747"/>
        <dbReference type="Rhea" id="RHEA-COMP:10748"/>
        <dbReference type="ChEBI" id="CHEBI:83833"/>
        <dbReference type="ChEBI" id="CHEBI:83834"/>
        <dbReference type="EC" id="5.2.1.8"/>
    </reaction>
</comment>
<accession>A0A931HU55</accession>
<feature type="chain" id="PRO_5039653688" description="peptidylprolyl isomerase" evidence="8">
    <location>
        <begin position="21"/>
        <end position="233"/>
    </location>
</feature>
<dbReference type="InterPro" id="IPR050245">
    <property type="entry name" value="PrsA_foldase"/>
</dbReference>
<evidence type="ECO:0000256" key="6">
    <source>
        <dbReference type="SAM" id="Coils"/>
    </source>
</evidence>
<keyword evidence="5" id="KW-0413">Isomerase</keyword>
<reference evidence="9 10" key="1">
    <citation type="journal article" date="2005" name="Int. J. Syst. Evol. Microbiol.">
        <title>Halobacillus yeomjeoni sp. nov., isolated from a marine solar saltern in Korea.</title>
        <authorList>
            <person name="Yoon J.H."/>
            <person name="Kang S.J."/>
            <person name="Lee C.H."/>
            <person name="Oh H.W."/>
            <person name="Oh T.K."/>
        </authorList>
    </citation>
    <scope>NUCLEOTIDE SEQUENCE [LARGE SCALE GENOMIC DNA]</scope>
    <source>
        <strain evidence="9 10">KCTC 3957</strain>
    </source>
</reference>
<evidence type="ECO:0000256" key="1">
    <source>
        <dbReference type="ARBA" id="ARBA00000971"/>
    </source>
</evidence>
<feature type="region of interest" description="Disordered" evidence="7">
    <location>
        <begin position="19"/>
        <end position="67"/>
    </location>
</feature>
<evidence type="ECO:0000256" key="3">
    <source>
        <dbReference type="ARBA" id="ARBA00022729"/>
    </source>
</evidence>
<dbReference type="Proteomes" id="UP000614490">
    <property type="component" value="Unassembled WGS sequence"/>
</dbReference>
<feature type="signal peptide" evidence="8">
    <location>
        <begin position="1"/>
        <end position="20"/>
    </location>
</feature>
<proteinExistence type="predicted"/>
<gene>
    <name evidence="9" type="ORF">H0267_04610</name>
</gene>
<dbReference type="SUPFAM" id="SSF109998">
    <property type="entry name" value="Triger factor/SurA peptide-binding domain-like"/>
    <property type="match status" value="1"/>
</dbReference>
<keyword evidence="6" id="KW-0175">Coiled coil</keyword>
<dbReference type="PANTHER" id="PTHR47245">
    <property type="entry name" value="PEPTIDYLPROLYL ISOMERASE"/>
    <property type="match status" value="1"/>
</dbReference>
<evidence type="ECO:0000256" key="7">
    <source>
        <dbReference type="SAM" id="MobiDB-lite"/>
    </source>
</evidence>
<evidence type="ECO:0000313" key="9">
    <source>
        <dbReference type="EMBL" id="MBH0229491.1"/>
    </source>
</evidence>
<evidence type="ECO:0000313" key="10">
    <source>
        <dbReference type="Proteomes" id="UP000614490"/>
    </source>
</evidence>
<dbReference type="PANTHER" id="PTHR47245:SF1">
    <property type="entry name" value="FOLDASE PROTEIN PRSA"/>
    <property type="match status" value="1"/>
</dbReference>
<dbReference type="InterPro" id="IPR027304">
    <property type="entry name" value="Trigger_fact/SurA_dom_sf"/>
</dbReference>
<dbReference type="Gene3D" id="1.10.4030.10">
    <property type="entry name" value="Porin chaperone SurA, peptide-binding domain"/>
    <property type="match status" value="1"/>
</dbReference>
<dbReference type="EC" id="5.2.1.8" evidence="2"/>
<evidence type="ECO:0000256" key="4">
    <source>
        <dbReference type="ARBA" id="ARBA00023110"/>
    </source>
</evidence>
<keyword evidence="10" id="KW-1185">Reference proteome</keyword>